<protein>
    <submittedName>
        <fullName evidence="2">Uncharacterized protein</fullName>
    </submittedName>
</protein>
<organism evidence="2 3">
    <name type="scientific">Ceraceosorus guamensis</name>
    <dbReference type="NCBI Taxonomy" id="1522189"/>
    <lineage>
        <taxon>Eukaryota</taxon>
        <taxon>Fungi</taxon>
        <taxon>Dikarya</taxon>
        <taxon>Basidiomycota</taxon>
        <taxon>Ustilaginomycotina</taxon>
        <taxon>Exobasidiomycetes</taxon>
        <taxon>Ceraceosorales</taxon>
        <taxon>Ceraceosoraceae</taxon>
        <taxon>Ceraceosorus</taxon>
    </lineage>
</organism>
<evidence type="ECO:0000256" key="1">
    <source>
        <dbReference type="SAM" id="MobiDB-lite"/>
    </source>
</evidence>
<accession>A0A316VMI5</accession>
<dbReference type="Proteomes" id="UP000245783">
    <property type="component" value="Unassembled WGS sequence"/>
</dbReference>
<dbReference type="AlphaFoldDB" id="A0A316VMI5"/>
<reference evidence="2 3" key="1">
    <citation type="journal article" date="2018" name="Mol. Biol. Evol.">
        <title>Broad Genomic Sampling Reveals a Smut Pathogenic Ancestry of the Fungal Clade Ustilaginomycotina.</title>
        <authorList>
            <person name="Kijpornyongpan T."/>
            <person name="Mondo S.J."/>
            <person name="Barry K."/>
            <person name="Sandor L."/>
            <person name="Lee J."/>
            <person name="Lipzen A."/>
            <person name="Pangilinan J."/>
            <person name="LaButti K."/>
            <person name="Hainaut M."/>
            <person name="Henrissat B."/>
            <person name="Grigoriev I.V."/>
            <person name="Spatafora J.W."/>
            <person name="Aime M.C."/>
        </authorList>
    </citation>
    <scope>NUCLEOTIDE SEQUENCE [LARGE SCALE GENOMIC DNA]</scope>
    <source>
        <strain evidence="2 3">MCA 4658</strain>
    </source>
</reference>
<dbReference type="EMBL" id="KZ819536">
    <property type="protein sequence ID" value="PWN38792.1"/>
    <property type="molecule type" value="Genomic_DNA"/>
</dbReference>
<name>A0A316VMI5_9BASI</name>
<keyword evidence="3" id="KW-1185">Reference proteome</keyword>
<dbReference type="GeneID" id="37039471"/>
<evidence type="ECO:0000313" key="2">
    <source>
        <dbReference type="EMBL" id="PWN38792.1"/>
    </source>
</evidence>
<dbReference type="InParanoid" id="A0A316VMI5"/>
<feature type="region of interest" description="Disordered" evidence="1">
    <location>
        <begin position="171"/>
        <end position="194"/>
    </location>
</feature>
<proteinExistence type="predicted"/>
<sequence length="194" mass="21852">MTCITRRPPHSPTICCPRRTRDDLHNSTAAATFFNDLLPSAYSRVLASFRGPPEHCGCWHTHRSARLKLSAACSISRMTTLAFIQDEPPLKPQYTPYFGPHVRTHTTQLTRVPITSRMDEGSLRNAGNMLYADDGKLPKTPGKLWRQSRCEIVQRQTRVRRVGSVRVASRSRVPRARGRGAVRCAPTPLSDSRF</sequence>
<dbReference type="RefSeq" id="XP_025365952.1">
    <property type="nucleotide sequence ID" value="XM_025517601.1"/>
</dbReference>
<evidence type="ECO:0000313" key="3">
    <source>
        <dbReference type="Proteomes" id="UP000245783"/>
    </source>
</evidence>
<gene>
    <name evidence="2" type="ORF">IE81DRAFT_74715</name>
</gene>